<dbReference type="PANTHER" id="PTHR43179:SF7">
    <property type="entry name" value="RHAMNOSYLTRANSFERASE WBBL"/>
    <property type="match status" value="1"/>
</dbReference>
<reference evidence="2 3" key="1">
    <citation type="submission" date="2014-08" db="EMBL/GenBank/DDBJ databases">
        <title>Whole genome shotgun sequence of Rhizobium rubi NBRC 13261.</title>
        <authorList>
            <person name="Katano-Makiyama Y."/>
            <person name="Hosoyama A."/>
            <person name="Hashimoto M."/>
            <person name="Hosoyama Y."/>
            <person name="Noguchi M."/>
            <person name="Tsuchikane K."/>
            <person name="Uohara A."/>
            <person name="Ohji S."/>
            <person name="Ichikawa N."/>
            <person name="Kimura A."/>
            <person name="Yamazoe A."/>
            <person name="Fujita N."/>
        </authorList>
    </citation>
    <scope>NUCLEOTIDE SEQUENCE [LARGE SCALE GENOMIC DNA]</scope>
    <source>
        <strain evidence="2 3">NBRC 13261</strain>
    </source>
</reference>
<dbReference type="Pfam" id="PF00535">
    <property type="entry name" value="Glycos_transf_2"/>
    <property type="match status" value="2"/>
</dbReference>
<accession>A0A081CYX3</accession>
<dbReference type="AlphaFoldDB" id="A0A081CYX3"/>
<dbReference type="eggNOG" id="COG1216">
    <property type="taxonomic scope" value="Bacteria"/>
</dbReference>
<evidence type="ECO:0000313" key="3">
    <source>
        <dbReference type="Proteomes" id="UP000028701"/>
    </source>
</evidence>
<dbReference type="PANTHER" id="PTHR43179">
    <property type="entry name" value="RHAMNOSYLTRANSFERASE WBBL"/>
    <property type="match status" value="1"/>
</dbReference>
<evidence type="ECO:0000259" key="1">
    <source>
        <dbReference type="Pfam" id="PF00535"/>
    </source>
</evidence>
<comment type="caution">
    <text evidence="2">The sequence shown here is derived from an EMBL/GenBank/DDBJ whole genome shotgun (WGS) entry which is preliminary data.</text>
</comment>
<sequence>MVACIRSQSDVLNPRVYFSEGRGYNESNTFTVEPNRSFVIIADIGRLGMIKAMRIDPASYPCEFDFTVEMYSTREAAEHIISDRLSSDMAGATVWDIGRLRRFYVPMPNIRRKTAKSDTAKFIAAHYSLAKSVPALVPDEGIWLSVVVPVYNASERYLDDLVRSFEEQKIPGTELILSDDASTSHETVEWYKKRALDSNMHVVVNEANGGIASATNLGLSKAQGTWVAFLDHDDMIAPHAFKMILKTLLDNRQLEFLYTDEVVVDDKLMPLGLMLKPAYDPVLLTGVNYINHFSIFRRDRLKELGYLRSGFDGSQDYDMLLRYLEGIPTENVLHLPYPAYWWRRSNQSYSQRFLDKATKAARTAISDRFDREGRSVTVTEALTKSLHKVDFLQSVECQWPKISVIIPSRNGYQLINVILDGLYNRTDYNNFEVIIVDNGSTDDRVLDLYDVYRRKYDNFVVEMKDESFNFSRAVNKGISMALGDHYLILNNDIEIVDDGWLKEMVSCFEFASTGIVGAKLLYPNGRIQHAGVIVGLGGFAGHWYLNKPSDFGGPMNRLHLRNSVTCVTGAAMLISRECAEATGEWDEINFAVAYNDVDYCLRARAKGFGIIWTPFASLKHHESATRGSDLTREHQARFSREKENLRKLYSTNVFHDPTSNPGYGRWTSVPSLETPTDIAEPRCSKISIPI</sequence>
<organism evidence="2 3">
    <name type="scientific">Agrobacterium rubi TR3 = NBRC 13261</name>
    <dbReference type="NCBI Taxonomy" id="1368415"/>
    <lineage>
        <taxon>Bacteria</taxon>
        <taxon>Pseudomonadati</taxon>
        <taxon>Pseudomonadota</taxon>
        <taxon>Alphaproteobacteria</taxon>
        <taxon>Hyphomicrobiales</taxon>
        <taxon>Rhizobiaceae</taxon>
        <taxon>Rhizobium/Agrobacterium group</taxon>
        <taxon>Agrobacterium</taxon>
    </lineage>
</organism>
<protein>
    <recommendedName>
        <fullName evidence="1">Glycosyltransferase 2-like domain-containing protein</fullName>
    </recommendedName>
</protein>
<dbReference type="Proteomes" id="UP000028701">
    <property type="component" value="Unassembled WGS sequence"/>
</dbReference>
<name>A0A081CYX3_9HYPH</name>
<dbReference type="EMBL" id="BBJU01000022">
    <property type="protein sequence ID" value="GAK71869.1"/>
    <property type="molecule type" value="Genomic_DNA"/>
</dbReference>
<proteinExistence type="predicted"/>
<dbReference type="Gene3D" id="3.90.550.10">
    <property type="entry name" value="Spore Coat Polysaccharide Biosynthesis Protein SpsA, Chain A"/>
    <property type="match status" value="2"/>
</dbReference>
<dbReference type="CDD" id="cd04186">
    <property type="entry name" value="GT_2_like_c"/>
    <property type="match status" value="1"/>
</dbReference>
<feature type="domain" description="Glycosyltransferase 2-like" evidence="1">
    <location>
        <begin position="145"/>
        <end position="253"/>
    </location>
</feature>
<dbReference type="SUPFAM" id="SSF53448">
    <property type="entry name" value="Nucleotide-diphospho-sugar transferases"/>
    <property type="match status" value="2"/>
</dbReference>
<evidence type="ECO:0000313" key="2">
    <source>
        <dbReference type="EMBL" id="GAK71869.1"/>
    </source>
</evidence>
<feature type="domain" description="Glycosyltransferase 2-like" evidence="1">
    <location>
        <begin position="403"/>
        <end position="527"/>
    </location>
</feature>
<dbReference type="InterPro" id="IPR001173">
    <property type="entry name" value="Glyco_trans_2-like"/>
</dbReference>
<dbReference type="GO" id="GO:0016757">
    <property type="term" value="F:glycosyltransferase activity"/>
    <property type="evidence" value="ECO:0007669"/>
    <property type="project" value="UniProtKB-KW"/>
</dbReference>
<gene>
    <name evidence="2" type="ORF">RRU01S_22_00020</name>
</gene>
<dbReference type="InterPro" id="IPR029044">
    <property type="entry name" value="Nucleotide-diphossugar_trans"/>
</dbReference>